<organism evidence="2 3">
    <name type="scientific">Syntrophobotulus glycolicus (strain DSM 8271 / FlGlyR)</name>
    <dbReference type="NCBI Taxonomy" id="645991"/>
    <lineage>
        <taxon>Bacteria</taxon>
        <taxon>Bacillati</taxon>
        <taxon>Bacillota</taxon>
        <taxon>Clostridia</taxon>
        <taxon>Eubacteriales</taxon>
        <taxon>Desulfitobacteriaceae</taxon>
        <taxon>Syntrophobotulus</taxon>
    </lineage>
</organism>
<dbReference type="Pfam" id="PF02811">
    <property type="entry name" value="PHP"/>
    <property type="match status" value="1"/>
</dbReference>
<dbReference type="STRING" id="645991.Sgly_2042"/>
<evidence type="ECO:0000313" key="2">
    <source>
        <dbReference type="EMBL" id="ADY56335.1"/>
    </source>
</evidence>
<dbReference type="GO" id="GO:0035312">
    <property type="term" value="F:5'-3' DNA exonuclease activity"/>
    <property type="evidence" value="ECO:0007669"/>
    <property type="project" value="TreeGrafter"/>
</dbReference>
<dbReference type="SUPFAM" id="SSF89550">
    <property type="entry name" value="PHP domain-like"/>
    <property type="match status" value="1"/>
</dbReference>
<name>F0T1J4_SYNGF</name>
<dbReference type="GO" id="GO:0004534">
    <property type="term" value="F:5'-3' RNA exonuclease activity"/>
    <property type="evidence" value="ECO:0007669"/>
    <property type="project" value="TreeGrafter"/>
</dbReference>
<dbReference type="OrthoDB" id="9804333at2"/>
<dbReference type="InterPro" id="IPR016195">
    <property type="entry name" value="Pol/histidinol_Pase-like"/>
</dbReference>
<dbReference type="InterPro" id="IPR052018">
    <property type="entry name" value="PHP_domain"/>
</dbReference>
<dbReference type="InterPro" id="IPR003141">
    <property type="entry name" value="Pol/His_phosphatase_N"/>
</dbReference>
<dbReference type="Gene3D" id="1.10.150.650">
    <property type="match status" value="1"/>
</dbReference>
<dbReference type="SMART" id="SM00481">
    <property type="entry name" value="POLIIIAc"/>
    <property type="match status" value="1"/>
</dbReference>
<dbReference type="Gene3D" id="3.20.20.140">
    <property type="entry name" value="Metal-dependent hydrolases"/>
    <property type="match status" value="1"/>
</dbReference>
<protein>
    <submittedName>
        <fullName evidence="2">PHP domain protein</fullName>
    </submittedName>
</protein>
<dbReference type="CDD" id="cd07438">
    <property type="entry name" value="PHP_HisPPase_AMP"/>
    <property type="match status" value="1"/>
</dbReference>
<sequence length="283" mass="32258">MEKQFKADLHIHTKESDGLLSVEEAFQTAAQAGLSTIAFVDHETTVGVEKSFKLAEVYQINLIPGVEIETDYKNQEIHLLAYYKSVDNDQLQTKLEQIRRNRISLTERMVRRLIEYGVKISWEEVELQASYRGVVCKTHILLALEKKIREKLPQQKIDWNEVASWFRPGGIAYVPYEGNPFEQAVDFIFATGGLPVLAHPGLIKQPSMVNELLTYRKIGLEVYYGYWENKKGIIGHYEQISKGKALLATGGSDYHGFFSPVAIGEIEVPFDCVSKLKRYLDIN</sequence>
<reference evidence="3" key="2">
    <citation type="submission" date="2011-02" db="EMBL/GenBank/DDBJ databases">
        <title>The complete genome of Syntrophobotulus glycolicus DSM 8271.</title>
        <authorList>
            <person name="Lucas S."/>
            <person name="Copeland A."/>
            <person name="Lapidus A."/>
            <person name="Bruce D."/>
            <person name="Goodwin L."/>
            <person name="Pitluck S."/>
            <person name="Kyrpides N."/>
            <person name="Mavromatis K."/>
            <person name="Pagani I."/>
            <person name="Ivanova N."/>
            <person name="Mikhailova N."/>
            <person name="Chertkov O."/>
            <person name="Held B."/>
            <person name="Detter J.C."/>
            <person name="Tapia R."/>
            <person name="Han C."/>
            <person name="Land M."/>
            <person name="Hauser L."/>
            <person name="Markowitz V."/>
            <person name="Cheng J.-F."/>
            <person name="Hugenholtz P."/>
            <person name="Woyke T."/>
            <person name="Wu D."/>
            <person name="Spring S."/>
            <person name="Schroeder M."/>
            <person name="Brambilla E."/>
            <person name="Klenk H.-P."/>
            <person name="Eisen J.A."/>
        </authorList>
    </citation>
    <scope>NUCLEOTIDE SEQUENCE [LARGE SCALE GENOMIC DNA]</scope>
    <source>
        <strain evidence="3">DSM 8271 / FlGlyR</strain>
    </source>
</reference>
<gene>
    <name evidence="2" type="ordered locus">Sgly_2042</name>
</gene>
<dbReference type="eggNOG" id="COG0613">
    <property type="taxonomic scope" value="Bacteria"/>
</dbReference>
<dbReference type="InterPro" id="IPR004013">
    <property type="entry name" value="PHP_dom"/>
</dbReference>
<dbReference type="AlphaFoldDB" id="F0T1J4"/>
<evidence type="ECO:0000313" key="3">
    <source>
        <dbReference type="Proteomes" id="UP000007488"/>
    </source>
</evidence>
<dbReference type="KEGG" id="sgy:Sgly_2042"/>
<accession>F0T1J4</accession>
<dbReference type="Proteomes" id="UP000007488">
    <property type="component" value="Chromosome"/>
</dbReference>
<dbReference type="PANTHER" id="PTHR42924">
    <property type="entry name" value="EXONUCLEASE"/>
    <property type="match status" value="1"/>
</dbReference>
<keyword evidence="3" id="KW-1185">Reference proteome</keyword>
<dbReference type="PANTHER" id="PTHR42924:SF3">
    <property type="entry name" value="POLYMERASE_HISTIDINOL PHOSPHATASE N-TERMINAL DOMAIN-CONTAINING PROTEIN"/>
    <property type="match status" value="1"/>
</dbReference>
<dbReference type="HOGENOM" id="CLU_067347_1_0_9"/>
<dbReference type="EMBL" id="CP002547">
    <property type="protein sequence ID" value="ADY56335.1"/>
    <property type="molecule type" value="Genomic_DNA"/>
</dbReference>
<proteinExistence type="predicted"/>
<evidence type="ECO:0000259" key="1">
    <source>
        <dbReference type="SMART" id="SM00481"/>
    </source>
</evidence>
<feature type="domain" description="Polymerase/histidinol phosphatase N-terminal" evidence="1">
    <location>
        <begin position="7"/>
        <end position="72"/>
    </location>
</feature>
<reference evidence="2 3" key="1">
    <citation type="journal article" date="2011" name="Stand. Genomic Sci.">
        <title>Complete genome sequence of Syntrophobotulus glycolicus type strain (FlGlyR).</title>
        <authorList>
            <person name="Han C."/>
            <person name="Mwirichia R."/>
            <person name="Chertkov O."/>
            <person name="Held B."/>
            <person name="Lapidus A."/>
            <person name="Nolan M."/>
            <person name="Lucas S."/>
            <person name="Hammon N."/>
            <person name="Deshpande S."/>
            <person name="Cheng J.F."/>
            <person name="Tapia R."/>
            <person name="Goodwin L."/>
            <person name="Pitluck S."/>
            <person name="Huntemann M."/>
            <person name="Liolios K."/>
            <person name="Ivanova N."/>
            <person name="Pagani I."/>
            <person name="Mavromatis K."/>
            <person name="Ovchinikova G."/>
            <person name="Pati A."/>
            <person name="Chen A."/>
            <person name="Palaniappan K."/>
            <person name="Land M."/>
            <person name="Hauser L."/>
            <person name="Brambilla E.M."/>
            <person name="Rohde M."/>
            <person name="Spring S."/>
            <person name="Sikorski J."/>
            <person name="Goker M."/>
            <person name="Woyke T."/>
            <person name="Bristow J."/>
            <person name="Eisen J.A."/>
            <person name="Markowitz V."/>
            <person name="Hugenholtz P."/>
            <person name="Kyrpides N.C."/>
            <person name="Klenk H.P."/>
            <person name="Detter J.C."/>
        </authorList>
    </citation>
    <scope>NUCLEOTIDE SEQUENCE [LARGE SCALE GENOMIC DNA]</scope>
    <source>
        <strain evidence="3">DSM 8271 / FlGlyR</strain>
    </source>
</reference>
<dbReference type="RefSeq" id="WP_013625202.1">
    <property type="nucleotide sequence ID" value="NC_015172.1"/>
</dbReference>